<protein>
    <submittedName>
        <fullName evidence="1">Uncharacterized protein</fullName>
    </submittedName>
</protein>
<dbReference type="EMBL" id="CADCTM010000574">
    <property type="protein sequence ID" value="CAA9279058.1"/>
    <property type="molecule type" value="Genomic_DNA"/>
</dbReference>
<evidence type="ECO:0000313" key="1">
    <source>
        <dbReference type="EMBL" id="CAA9279058.1"/>
    </source>
</evidence>
<feature type="non-terminal residue" evidence="1">
    <location>
        <position position="1"/>
    </location>
</feature>
<gene>
    <name evidence="1" type="ORF">AVDCRST_MAG92-3392</name>
</gene>
<proteinExistence type="predicted"/>
<dbReference type="AlphaFoldDB" id="A0A6J4JJU1"/>
<sequence length="28" mass="3146">PDQGGTIKITVVNFYFPLYKGRLRGASF</sequence>
<reference evidence="1" key="1">
    <citation type="submission" date="2020-02" db="EMBL/GenBank/DDBJ databases">
        <authorList>
            <person name="Meier V. D."/>
        </authorList>
    </citation>
    <scope>NUCLEOTIDE SEQUENCE</scope>
    <source>
        <strain evidence="1">AVDCRST_MAG92</strain>
    </source>
</reference>
<name>A0A6J4JJU1_9CYAN</name>
<accession>A0A6J4JJU1</accession>
<organism evidence="1">
    <name type="scientific">uncultured Coleofasciculus sp</name>
    <dbReference type="NCBI Taxonomy" id="1267456"/>
    <lineage>
        <taxon>Bacteria</taxon>
        <taxon>Bacillati</taxon>
        <taxon>Cyanobacteriota</taxon>
        <taxon>Cyanophyceae</taxon>
        <taxon>Coleofasciculales</taxon>
        <taxon>Coleofasciculaceae</taxon>
        <taxon>Coleofasciculus</taxon>
        <taxon>environmental samples</taxon>
    </lineage>
</organism>